<dbReference type="GO" id="GO:0008745">
    <property type="term" value="F:N-acetylmuramoyl-L-alanine amidase activity"/>
    <property type="evidence" value="ECO:0007669"/>
    <property type="project" value="InterPro"/>
</dbReference>
<evidence type="ECO:0000313" key="4">
    <source>
        <dbReference type="Proteomes" id="UP000313390"/>
    </source>
</evidence>
<feature type="domain" description="N-acetylmuramoyl-L-alanine amidase" evidence="1">
    <location>
        <begin position="13"/>
        <end position="133"/>
    </location>
</feature>
<dbReference type="InterPro" id="IPR002502">
    <property type="entry name" value="Amidase_domain"/>
</dbReference>
<dbReference type="RefSeq" id="WP_140019462.1">
    <property type="nucleotide sequence ID" value="NZ_JACIEX010000002.1"/>
</dbReference>
<proteinExistence type="predicted"/>
<dbReference type="AlphaFoldDB" id="A0A5C5CT78"/>
<reference evidence="3 4" key="1">
    <citation type="journal article" date="2011" name="Int. J. Syst. Evol. Microbiol.">
        <title>Ochrobactrum pecoris sp. nov., isolated from farm animals.</title>
        <authorList>
            <person name="Kampfer P."/>
            <person name="Huber B."/>
            <person name="Busse H.J."/>
            <person name="Scholz H.C."/>
            <person name="Tomaso H."/>
            <person name="Hotzel H."/>
            <person name="Melzer F."/>
        </authorList>
    </citation>
    <scope>NUCLEOTIDE SEQUENCE [LARGE SCALE GENOMIC DNA]</scope>
    <source>
        <strain evidence="3 4">08RB2639</strain>
    </source>
</reference>
<reference evidence="3" key="2">
    <citation type="submission" date="2019-06" db="EMBL/GenBank/DDBJ databases">
        <authorList>
            <person name="Hu M."/>
        </authorList>
    </citation>
    <scope>NUCLEOTIDE SEQUENCE</scope>
    <source>
        <strain evidence="3">08RB2639</strain>
    </source>
</reference>
<comment type="caution">
    <text evidence="3">The sequence shown here is derived from an EMBL/GenBank/DDBJ whole genome shotgun (WGS) entry which is preliminary data.</text>
</comment>
<evidence type="ECO:0000259" key="1">
    <source>
        <dbReference type="Pfam" id="PF01510"/>
    </source>
</evidence>
<name>A0A5C5CT78_9HYPH</name>
<dbReference type="EMBL" id="JACIEX010000002">
    <property type="protein sequence ID" value="MBB4092477.1"/>
    <property type="molecule type" value="Genomic_DNA"/>
</dbReference>
<dbReference type="Gene3D" id="3.40.80.10">
    <property type="entry name" value="Peptidoglycan recognition protein-like"/>
    <property type="match status" value="1"/>
</dbReference>
<sequence>MSRIPAQWMPHVPMKRIICHWTAGTNTANDVDKKAYHILVQGDGSTVRGVASIAANSGKLTDSYAAHTLNCNTDSIGISMCGMAGAVESPFIAGKYPITKVQWDALVEAVAELAATYGIEVTPKTILFHAEVQTNLGIKQKNKWDVTRLPFDGSITGATHIGNRMRSEVSARMKGGSTVALEPMPVGGMAQAVTLAKTRTQKGGPDTGSIPAGTTVEVVAVDGMLIQIETPAGYLVWADRSDFDVVDGPAVETDTKPNPKRQKIAEIRRLLDSLEADLA</sequence>
<gene>
    <name evidence="3" type="ORF">FIB18_03490</name>
    <name evidence="2" type="ORF">GGQ79_000962</name>
</gene>
<accession>A0A5C5CT78</accession>
<dbReference type="Proteomes" id="UP000553980">
    <property type="component" value="Unassembled WGS sequence"/>
</dbReference>
<dbReference type="OrthoDB" id="9798982at2"/>
<dbReference type="EMBL" id="VEWK01000002">
    <property type="protein sequence ID" value="TNV14314.1"/>
    <property type="molecule type" value="Genomic_DNA"/>
</dbReference>
<organism evidence="3 4">
    <name type="scientific">Brucella pecoris</name>
    <dbReference type="NCBI Taxonomy" id="867683"/>
    <lineage>
        <taxon>Bacteria</taxon>
        <taxon>Pseudomonadati</taxon>
        <taxon>Pseudomonadota</taxon>
        <taxon>Alphaproteobacteria</taxon>
        <taxon>Hyphomicrobiales</taxon>
        <taxon>Brucellaceae</taxon>
        <taxon>Brucella/Ochrobactrum group</taxon>
        <taxon>Brucella</taxon>
    </lineage>
</organism>
<dbReference type="CDD" id="cd06583">
    <property type="entry name" value="PGRP"/>
    <property type="match status" value="1"/>
</dbReference>
<dbReference type="Proteomes" id="UP000313390">
    <property type="component" value="Unassembled WGS sequence"/>
</dbReference>
<evidence type="ECO:0000313" key="3">
    <source>
        <dbReference type="EMBL" id="TNV14314.1"/>
    </source>
</evidence>
<protein>
    <submittedName>
        <fullName evidence="3">N-acetylmuramoyl-L-alanine amidase</fullName>
    </submittedName>
</protein>
<dbReference type="SUPFAM" id="SSF55846">
    <property type="entry name" value="N-acetylmuramoyl-L-alanine amidase-like"/>
    <property type="match status" value="1"/>
</dbReference>
<evidence type="ECO:0000313" key="5">
    <source>
        <dbReference type="Proteomes" id="UP000553980"/>
    </source>
</evidence>
<dbReference type="InterPro" id="IPR036505">
    <property type="entry name" value="Amidase/PGRP_sf"/>
</dbReference>
<keyword evidence="5" id="KW-1185">Reference proteome</keyword>
<reference evidence="2 5" key="3">
    <citation type="submission" date="2020-08" db="EMBL/GenBank/DDBJ databases">
        <title>Genomic Encyclopedia of Type Strains, Phase IV (KMG-IV): sequencing the most valuable type-strain genomes for metagenomic binning, comparative biology and taxonomic classification.</title>
        <authorList>
            <person name="Goeker M."/>
        </authorList>
    </citation>
    <scope>NUCLEOTIDE SEQUENCE [LARGE SCALE GENOMIC DNA]</scope>
    <source>
        <strain evidence="2 5">DSM 23868</strain>
    </source>
</reference>
<evidence type="ECO:0000313" key="2">
    <source>
        <dbReference type="EMBL" id="MBB4092477.1"/>
    </source>
</evidence>
<dbReference type="GO" id="GO:0009253">
    <property type="term" value="P:peptidoglycan catabolic process"/>
    <property type="evidence" value="ECO:0007669"/>
    <property type="project" value="InterPro"/>
</dbReference>
<dbReference type="Pfam" id="PF01510">
    <property type="entry name" value="Amidase_2"/>
    <property type="match status" value="1"/>
</dbReference>